<dbReference type="Proteomes" id="UP001152484">
    <property type="component" value="Unassembled WGS sequence"/>
</dbReference>
<feature type="coiled-coil region" evidence="16">
    <location>
        <begin position="844"/>
        <end position="878"/>
    </location>
</feature>
<keyword evidence="5" id="KW-0479">Metal-binding</keyword>
<dbReference type="InterPro" id="IPR041577">
    <property type="entry name" value="RT_RNaseH_2"/>
</dbReference>
<dbReference type="GO" id="GO:0004190">
    <property type="term" value="F:aspartic-type endopeptidase activity"/>
    <property type="evidence" value="ECO:0007669"/>
    <property type="project" value="UniProtKB-KW"/>
</dbReference>
<accession>A0A9P0Z470</accession>
<keyword evidence="9" id="KW-0460">Magnesium</keyword>
<evidence type="ECO:0000256" key="4">
    <source>
        <dbReference type="ARBA" id="ARBA00022722"/>
    </source>
</evidence>
<dbReference type="SMART" id="SM00298">
    <property type="entry name" value="CHROMO"/>
    <property type="match status" value="1"/>
</dbReference>
<proteinExistence type="predicted"/>
<comment type="caution">
    <text evidence="20">The sequence shown here is derived from an EMBL/GenBank/DDBJ whole genome shotgun (WGS) entry which is preliminary data.</text>
</comment>
<keyword evidence="4" id="KW-0540">Nuclease</keyword>
<dbReference type="InterPro" id="IPR016197">
    <property type="entry name" value="Chromo-like_dom_sf"/>
</dbReference>
<dbReference type="OrthoDB" id="1933428at2759"/>
<dbReference type="FunFam" id="3.10.20.370:FF:000001">
    <property type="entry name" value="Retrovirus-related Pol polyprotein from transposon 17.6-like protein"/>
    <property type="match status" value="1"/>
</dbReference>
<keyword evidence="15" id="KW-0511">Multifunctional enzyme</keyword>
<evidence type="ECO:0000256" key="8">
    <source>
        <dbReference type="ARBA" id="ARBA00022801"/>
    </source>
</evidence>
<dbReference type="InterPro" id="IPR056924">
    <property type="entry name" value="SH3_Tf2-1"/>
</dbReference>
<dbReference type="GO" id="GO:0006508">
    <property type="term" value="P:proteolysis"/>
    <property type="evidence" value="ECO:0007669"/>
    <property type="project" value="UniProtKB-KW"/>
</dbReference>
<dbReference type="FunFam" id="3.30.70.270:FF:000020">
    <property type="entry name" value="Transposon Tf2-6 polyprotein-like Protein"/>
    <property type="match status" value="1"/>
</dbReference>
<dbReference type="Gene3D" id="1.10.340.70">
    <property type="match status" value="1"/>
</dbReference>
<dbReference type="SUPFAM" id="SSF56672">
    <property type="entry name" value="DNA/RNA polymerases"/>
    <property type="match status" value="1"/>
</dbReference>
<dbReference type="InterPro" id="IPR050951">
    <property type="entry name" value="Retrovirus_Pol_polyprotein"/>
</dbReference>
<evidence type="ECO:0000259" key="18">
    <source>
        <dbReference type="PROSITE" id="PS50878"/>
    </source>
</evidence>
<dbReference type="GO" id="GO:0004519">
    <property type="term" value="F:endonuclease activity"/>
    <property type="evidence" value="ECO:0007669"/>
    <property type="project" value="UniProtKB-KW"/>
</dbReference>
<keyword evidence="1" id="KW-0645">Protease</keyword>
<dbReference type="Gene3D" id="3.30.420.10">
    <property type="entry name" value="Ribonuclease H-like superfamily/Ribonuclease H"/>
    <property type="match status" value="1"/>
</dbReference>
<feature type="region of interest" description="Disordered" evidence="17">
    <location>
        <begin position="1026"/>
        <end position="1061"/>
    </location>
</feature>
<evidence type="ECO:0000256" key="15">
    <source>
        <dbReference type="ARBA" id="ARBA00023268"/>
    </source>
</evidence>
<evidence type="ECO:0000256" key="14">
    <source>
        <dbReference type="ARBA" id="ARBA00023172"/>
    </source>
</evidence>
<organism evidence="20 21">
    <name type="scientific">Cuscuta europaea</name>
    <name type="common">European dodder</name>
    <dbReference type="NCBI Taxonomy" id="41803"/>
    <lineage>
        <taxon>Eukaryota</taxon>
        <taxon>Viridiplantae</taxon>
        <taxon>Streptophyta</taxon>
        <taxon>Embryophyta</taxon>
        <taxon>Tracheophyta</taxon>
        <taxon>Spermatophyta</taxon>
        <taxon>Magnoliopsida</taxon>
        <taxon>eudicotyledons</taxon>
        <taxon>Gunneridae</taxon>
        <taxon>Pentapetalae</taxon>
        <taxon>asterids</taxon>
        <taxon>lamiids</taxon>
        <taxon>Solanales</taxon>
        <taxon>Convolvulaceae</taxon>
        <taxon>Cuscuteae</taxon>
        <taxon>Cuscuta</taxon>
        <taxon>Cuscuta subgen. Cuscuta</taxon>
    </lineage>
</organism>
<feature type="compositionally biased region" description="Basic residues" evidence="17">
    <location>
        <begin position="1044"/>
        <end position="1053"/>
    </location>
</feature>
<evidence type="ECO:0000256" key="3">
    <source>
        <dbReference type="ARBA" id="ARBA00022695"/>
    </source>
</evidence>
<keyword evidence="10" id="KW-0229">DNA integration</keyword>
<keyword evidence="3" id="KW-0548">Nucleotidyltransferase</keyword>
<dbReference type="InterPro" id="IPR036397">
    <property type="entry name" value="RNaseH_sf"/>
</dbReference>
<evidence type="ECO:0000256" key="13">
    <source>
        <dbReference type="ARBA" id="ARBA00023125"/>
    </source>
</evidence>
<keyword evidence="8" id="KW-0378">Hydrolase</keyword>
<dbReference type="PANTHER" id="PTHR37984:SF5">
    <property type="entry name" value="PROTEIN NYNRIN-LIKE"/>
    <property type="match status" value="1"/>
</dbReference>
<dbReference type="SUPFAM" id="SSF54160">
    <property type="entry name" value="Chromo domain-like"/>
    <property type="match status" value="1"/>
</dbReference>
<evidence type="ECO:0000256" key="12">
    <source>
        <dbReference type="ARBA" id="ARBA00022932"/>
    </source>
</evidence>
<evidence type="ECO:0008006" key="22">
    <source>
        <dbReference type="Google" id="ProtNLM"/>
    </source>
</evidence>
<feature type="domain" description="Reverse transcriptase" evidence="18">
    <location>
        <begin position="144"/>
        <end position="323"/>
    </location>
</feature>
<dbReference type="GO" id="GO:0003677">
    <property type="term" value="F:DNA binding"/>
    <property type="evidence" value="ECO:0007669"/>
    <property type="project" value="UniProtKB-KW"/>
</dbReference>
<evidence type="ECO:0000256" key="9">
    <source>
        <dbReference type="ARBA" id="ARBA00022842"/>
    </source>
</evidence>
<dbReference type="GO" id="GO:0046872">
    <property type="term" value="F:metal ion binding"/>
    <property type="evidence" value="ECO:0007669"/>
    <property type="project" value="UniProtKB-KW"/>
</dbReference>
<reference evidence="20" key="1">
    <citation type="submission" date="2022-07" db="EMBL/GenBank/DDBJ databases">
        <authorList>
            <person name="Macas J."/>
            <person name="Novak P."/>
            <person name="Neumann P."/>
        </authorList>
    </citation>
    <scope>NUCLEOTIDE SEQUENCE</scope>
</reference>
<dbReference type="Gene3D" id="3.30.70.270">
    <property type="match status" value="2"/>
</dbReference>
<evidence type="ECO:0000256" key="17">
    <source>
        <dbReference type="SAM" id="MobiDB-lite"/>
    </source>
</evidence>
<gene>
    <name evidence="20" type="ORF">CEURO_LOCUS9412</name>
</gene>
<keyword evidence="16" id="KW-0175">Coiled coil</keyword>
<dbReference type="GO" id="GO:0003964">
    <property type="term" value="F:RNA-directed DNA polymerase activity"/>
    <property type="evidence" value="ECO:0007669"/>
    <property type="project" value="UniProtKB-KW"/>
</dbReference>
<dbReference type="SUPFAM" id="SSF53098">
    <property type="entry name" value="Ribonuclease H-like"/>
    <property type="match status" value="1"/>
</dbReference>
<evidence type="ECO:0000256" key="1">
    <source>
        <dbReference type="ARBA" id="ARBA00022670"/>
    </source>
</evidence>
<dbReference type="Gene3D" id="3.10.10.10">
    <property type="entry name" value="HIV Type 1 Reverse Transcriptase, subunit A, domain 1"/>
    <property type="match status" value="1"/>
</dbReference>
<dbReference type="InterPro" id="IPR000953">
    <property type="entry name" value="Chromo/chromo_shadow_dom"/>
</dbReference>
<dbReference type="AlphaFoldDB" id="A0A9P0Z470"/>
<keyword evidence="6" id="KW-0064">Aspartyl protease</keyword>
<dbReference type="EMBL" id="CAMAPE010000019">
    <property type="protein sequence ID" value="CAH9085924.1"/>
    <property type="molecule type" value="Genomic_DNA"/>
</dbReference>
<protein>
    <recommendedName>
        <fullName evidence="22">Reverse transcriptase</fullName>
    </recommendedName>
</protein>
<dbReference type="InterPro" id="IPR043502">
    <property type="entry name" value="DNA/RNA_pol_sf"/>
</dbReference>
<dbReference type="CDD" id="cd01647">
    <property type="entry name" value="RT_LTR"/>
    <property type="match status" value="1"/>
</dbReference>
<dbReference type="Pfam" id="PF17921">
    <property type="entry name" value="Integrase_H2C2"/>
    <property type="match status" value="1"/>
</dbReference>
<evidence type="ECO:0000256" key="5">
    <source>
        <dbReference type="ARBA" id="ARBA00022723"/>
    </source>
</evidence>
<evidence type="ECO:0000256" key="6">
    <source>
        <dbReference type="ARBA" id="ARBA00022750"/>
    </source>
</evidence>
<dbReference type="PROSITE" id="PS50994">
    <property type="entry name" value="INTEGRASE"/>
    <property type="match status" value="1"/>
</dbReference>
<dbReference type="InterPro" id="IPR001584">
    <property type="entry name" value="Integrase_cat-core"/>
</dbReference>
<dbReference type="PROSITE" id="PS50878">
    <property type="entry name" value="RT_POL"/>
    <property type="match status" value="1"/>
</dbReference>
<dbReference type="InterPro" id="IPR000477">
    <property type="entry name" value="RT_dom"/>
</dbReference>
<keyword evidence="13" id="KW-0238">DNA-binding</keyword>
<keyword evidence="11" id="KW-0695">RNA-directed DNA polymerase</keyword>
<evidence type="ECO:0000256" key="7">
    <source>
        <dbReference type="ARBA" id="ARBA00022759"/>
    </source>
</evidence>
<dbReference type="Pfam" id="PF00078">
    <property type="entry name" value="RVT_1"/>
    <property type="match status" value="1"/>
</dbReference>
<dbReference type="Pfam" id="PF24626">
    <property type="entry name" value="SH3_Tf2-1"/>
    <property type="match status" value="1"/>
</dbReference>
<dbReference type="CDD" id="cd09274">
    <property type="entry name" value="RNase_HI_RT_Ty3"/>
    <property type="match status" value="1"/>
</dbReference>
<dbReference type="InterPro" id="IPR041588">
    <property type="entry name" value="Integrase_H2C2"/>
</dbReference>
<keyword evidence="2" id="KW-0808">Transferase</keyword>
<keyword evidence="7" id="KW-0255">Endonuclease</keyword>
<keyword evidence="12" id="KW-0239">DNA-directed DNA polymerase</keyword>
<dbReference type="GO" id="GO:0015074">
    <property type="term" value="P:DNA integration"/>
    <property type="evidence" value="ECO:0007669"/>
    <property type="project" value="UniProtKB-KW"/>
</dbReference>
<dbReference type="InterPro" id="IPR012337">
    <property type="entry name" value="RNaseH-like_sf"/>
</dbReference>
<evidence type="ECO:0000256" key="10">
    <source>
        <dbReference type="ARBA" id="ARBA00022908"/>
    </source>
</evidence>
<dbReference type="InterPro" id="IPR043128">
    <property type="entry name" value="Rev_trsase/Diguanyl_cyclase"/>
</dbReference>
<name>A0A9P0Z470_CUSEU</name>
<dbReference type="Pfam" id="PF17919">
    <property type="entry name" value="RT_RNaseH_2"/>
    <property type="match status" value="1"/>
</dbReference>
<feature type="domain" description="Integrase catalytic" evidence="19">
    <location>
        <begin position="666"/>
        <end position="830"/>
    </location>
</feature>
<dbReference type="GO" id="GO:0006310">
    <property type="term" value="P:DNA recombination"/>
    <property type="evidence" value="ECO:0007669"/>
    <property type="project" value="UniProtKB-KW"/>
</dbReference>
<keyword evidence="21" id="KW-1185">Reference proteome</keyword>
<evidence type="ECO:0000256" key="11">
    <source>
        <dbReference type="ARBA" id="ARBA00022918"/>
    </source>
</evidence>
<dbReference type="Gene3D" id="3.10.20.370">
    <property type="match status" value="1"/>
</dbReference>
<dbReference type="FunFam" id="3.10.10.10:FF:000007">
    <property type="entry name" value="Retrovirus-related Pol polyprotein from transposon 17.6-like Protein"/>
    <property type="match status" value="1"/>
</dbReference>
<dbReference type="GO" id="GO:0003887">
    <property type="term" value="F:DNA-directed DNA polymerase activity"/>
    <property type="evidence" value="ECO:0007669"/>
    <property type="project" value="UniProtKB-KW"/>
</dbReference>
<dbReference type="PANTHER" id="PTHR37984">
    <property type="entry name" value="PROTEIN CBG26694"/>
    <property type="match status" value="1"/>
</dbReference>
<sequence length="1061" mass="122025">MDIVLGMQWLKGLGKVTADYNTMSMEFWSGETTHIITADNTPSIQPVTVNALLEDWRCGAELFAVTVADGVVSSTDTDQQLPGEVQNILNQFSQVLEEPRTLPPRPRFDHRICLKDETMAVNVSPYRYAHFQKAEIERQVEDMLRVGFIRPSTSPFSSPVLLVKKKDGSWRFCTDYRALNNATIKDRFPIPTIDDMLDELNGAHYFSKLDLRAGYHQVRVHPDDASKTAFRTHSGHYEYFVMPFGLCNAPSTFQAAMNEIFRPHLRVFILIFFDDILIYSRTKDQHLNHLQCTLSILAHHHFYIKPEKCFFLQIKVEYLDHYISREGVQVDPRKIESMVRWPVPTNVTALRGFLGLMGYYRKFVQGYGLIAQPLTRLLKKGKFTWDSESTQAFEALKRAMTSTPVLALPDFTSEFVIETDASGMGVGAVLSQKGHPIAFMSKALGPENQVWSTYAKEMFAILEAIRTWRTYLLGQHFTIYTDQKSLRHLLEQQITTPEQQKWIAKLLGYDYSIILKPGTTNKAADALSRRDNMMTEEPAEAAAISGPLWAIWDELRKQTKIDPYLEKICRELQSQPSSQYEYTIRNGCVVHRGRVMVPENGGLRMQLIKEFHGTSEGGHSGMLRTFRRLNQVFSWAGMRTVVNKYVRECEICQRTKTDSLAPAGLLTPLPVPSVVWADISMDFIEGLPKSQGRDVVLVVVDRFTKYAHSMSLSHPFNAKDVAGVFIREVVRLHGFPETIISDRDRIFMSLFWKELFRLQGTTLKTSSAYHPETDGQTEVVNRCLGKYLRCFVHNYPNRWNLFLTWAELWYNTSYHRSINMTPFEALYGRPPPILRSYKDGRSPLAEVDEQMRTREEVLQSLRHNLVVAANRMKQLADAKRREVHYQIGDHVYLKLQPFRQQSVFKWVSQKLACKFFGPFKILEKLGDVAYRFELPPESRIHPVFHVSLLKKHIGDAIPSTTTLPPYSGDGQPVFEPEKVISFRNIRTRSGVVREALIQWVSLGSEDATWERVEVIKQQFPDFNLEDKVRLQEEGNDEDTGPMGRHSKRARRNSTRLQDYVT</sequence>
<evidence type="ECO:0000256" key="2">
    <source>
        <dbReference type="ARBA" id="ARBA00022679"/>
    </source>
</evidence>
<evidence type="ECO:0000313" key="21">
    <source>
        <dbReference type="Proteomes" id="UP001152484"/>
    </source>
</evidence>
<evidence type="ECO:0000313" key="20">
    <source>
        <dbReference type="EMBL" id="CAH9085924.1"/>
    </source>
</evidence>
<keyword evidence="14" id="KW-0233">DNA recombination</keyword>
<evidence type="ECO:0000256" key="16">
    <source>
        <dbReference type="SAM" id="Coils"/>
    </source>
</evidence>
<evidence type="ECO:0000259" key="19">
    <source>
        <dbReference type="PROSITE" id="PS50994"/>
    </source>
</evidence>